<dbReference type="EMBL" id="CAJVPL010018826">
    <property type="protein sequence ID" value="CAG8703197.1"/>
    <property type="molecule type" value="Genomic_DNA"/>
</dbReference>
<accession>A0A9N9HSD0</accession>
<feature type="non-terminal residue" evidence="1">
    <location>
        <position position="134"/>
    </location>
</feature>
<reference evidence="1" key="1">
    <citation type="submission" date="2021-06" db="EMBL/GenBank/DDBJ databases">
        <authorList>
            <person name="Kallberg Y."/>
            <person name="Tangrot J."/>
            <person name="Rosling A."/>
        </authorList>
    </citation>
    <scope>NUCLEOTIDE SEQUENCE</scope>
    <source>
        <strain evidence="1">MT106</strain>
    </source>
</reference>
<name>A0A9N9HSD0_9GLOM</name>
<evidence type="ECO:0000313" key="1">
    <source>
        <dbReference type="EMBL" id="CAG8703197.1"/>
    </source>
</evidence>
<dbReference type="Proteomes" id="UP000789831">
    <property type="component" value="Unassembled WGS sequence"/>
</dbReference>
<proteinExistence type="predicted"/>
<dbReference type="AlphaFoldDB" id="A0A9N9HSD0"/>
<evidence type="ECO:0000313" key="2">
    <source>
        <dbReference type="Proteomes" id="UP000789831"/>
    </source>
</evidence>
<protein>
    <submittedName>
        <fullName evidence="1">7552_t:CDS:1</fullName>
    </submittedName>
</protein>
<comment type="caution">
    <text evidence="1">The sequence shown here is derived from an EMBL/GenBank/DDBJ whole genome shotgun (WGS) entry which is preliminary data.</text>
</comment>
<feature type="non-terminal residue" evidence="1">
    <location>
        <position position="1"/>
    </location>
</feature>
<gene>
    <name evidence="1" type="ORF">AGERDE_LOCUS13614</name>
</gene>
<keyword evidence="2" id="KW-1185">Reference proteome</keyword>
<sequence length="134" mass="15792">IKRYESLPVFAVSTKDDKNGEPQYLAATMGDNSFTIYFFPNTIDLITRELPNKDAKIKFMAFIAKDTKLLIVFEKETPEIWIWNMPGTSSFESAQEKQILEDIAYKLNITIEEREQEYFALKFNDVNDFEFYFK</sequence>
<organism evidence="1 2">
    <name type="scientific">Ambispora gerdemannii</name>
    <dbReference type="NCBI Taxonomy" id="144530"/>
    <lineage>
        <taxon>Eukaryota</taxon>
        <taxon>Fungi</taxon>
        <taxon>Fungi incertae sedis</taxon>
        <taxon>Mucoromycota</taxon>
        <taxon>Glomeromycotina</taxon>
        <taxon>Glomeromycetes</taxon>
        <taxon>Archaeosporales</taxon>
        <taxon>Ambisporaceae</taxon>
        <taxon>Ambispora</taxon>
    </lineage>
</organism>